<feature type="region of interest" description="Disordered" evidence="1">
    <location>
        <begin position="139"/>
        <end position="161"/>
    </location>
</feature>
<organism evidence="2 3">
    <name type="scientific">Acidothermus cellulolyticus (strain ATCC 43068 / DSM 8971 / 11B)</name>
    <dbReference type="NCBI Taxonomy" id="351607"/>
    <lineage>
        <taxon>Bacteria</taxon>
        <taxon>Bacillati</taxon>
        <taxon>Actinomycetota</taxon>
        <taxon>Actinomycetes</taxon>
        <taxon>Acidothermales</taxon>
        <taxon>Acidothermaceae</taxon>
        <taxon>Acidothermus</taxon>
    </lineage>
</organism>
<dbReference type="STRING" id="351607.Acel_1908"/>
<accession>A0LW70</accession>
<keyword evidence="3" id="KW-1185">Reference proteome</keyword>
<proteinExistence type="predicted"/>
<protein>
    <submittedName>
        <fullName evidence="2">Septum formation initiator</fullName>
    </submittedName>
</protein>
<dbReference type="InterPro" id="IPR007060">
    <property type="entry name" value="FtsL/DivIC"/>
</dbReference>
<evidence type="ECO:0000313" key="3">
    <source>
        <dbReference type="Proteomes" id="UP000008221"/>
    </source>
</evidence>
<dbReference type="eggNOG" id="COG2919">
    <property type="taxonomic scope" value="Bacteria"/>
</dbReference>
<dbReference type="KEGG" id="ace:Acel_1908"/>
<dbReference type="Pfam" id="PF04977">
    <property type="entry name" value="DivIC"/>
    <property type="match status" value="1"/>
</dbReference>
<dbReference type="EMBL" id="CP000481">
    <property type="protein sequence ID" value="ABK53680.1"/>
    <property type="molecule type" value="Genomic_DNA"/>
</dbReference>
<evidence type="ECO:0000256" key="1">
    <source>
        <dbReference type="SAM" id="MobiDB-lite"/>
    </source>
</evidence>
<evidence type="ECO:0000313" key="2">
    <source>
        <dbReference type="EMBL" id="ABK53680.1"/>
    </source>
</evidence>
<dbReference type="AlphaFoldDB" id="A0LW70"/>
<sequence length="161" mass="17524">MRDGRQPRRNRRPASRTPRRRASFTARAAVLAVVLAASSIAVAEPLREWLSQRAQIADARSHVDATRKQLAALRSEEQRWSDPSYVADQARQRLHYVPPGTVLYITLSPTPTSTPGTRPTSGGDARPWYGTLWNSVLAAGAATPTPRPSPDPQPSASPALP</sequence>
<feature type="compositionally biased region" description="Basic residues" evidence="1">
    <location>
        <begin position="7"/>
        <end position="22"/>
    </location>
</feature>
<feature type="compositionally biased region" description="Pro residues" evidence="1">
    <location>
        <begin position="145"/>
        <end position="161"/>
    </location>
</feature>
<dbReference type="Proteomes" id="UP000008221">
    <property type="component" value="Chromosome"/>
</dbReference>
<gene>
    <name evidence="2" type="ordered locus">Acel_1908</name>
</gene>
<dbReference type="InParanoid" id="A0LW70"/>
<dbReference type="HOGENOM" id="CLU_085342_3_1_11"/>
<feature type="region of interest" description="Disordered" evidence="1">
    <location>
        <begin position="1"/>
        <end position="22"/>
    </location>
</feature>
<reference evidence="2 3" key="1">
    <citation type="journal article" date="2009" name="Genome Res.">
        <title>Complete genome of the cellulolytic thermophile Acidothermus cellulolyticus 11B provides insights into its ecophysiological and evolutionary adaptations.</title>
        <authorList>
            <person name="Barabote R.D."/>
            <person name="Xie G."/>
            <person name="Leu D.H."/>
            <person name="Normand P."/>
            <person name="Necsulea A."/>
            <person name="Daubin V."/>
            <person name="Medigue C."/>
            <person name="Adney W.S."/>
            <person name="Xu X.C."/>
            <person name="Lapidus A."/>
            <person name="Parales R.E."/>
            <person name="Detter C."/>
            <person name="Pujic P."/>
            <person name="Bruce D."/>
            <person name="Lavire C."/>
            <person name="Challacombe J.F."/>
            <person name="Brettin T.S."/>
            <person name="Berry A.M."/>
        </authorList>
    </citation>
    <scope>NUCLEOTIDE SEQUENCE [LARGE SCALE GENOMIC DNA]</scope>
    <source>
        <strain evidence="3">ATCC 43068 / DSM 8971 / 11B</strain>
    </source>
</reference>
<name>A0LW70_ACIC1</name>
<dbReference type="RefSeq" id="WP_011720743.1">
    <property type="nucleotide sequence ID" value="NC_008578.1"/>
</dbReference>